<keyword evidence="6" id="KW-1185">Reference proteome</keyword>
<dbReference type="GO" id="GO:0009082">
    <property type="term" value="P:branched-chain amino acid biosynthetic process"/>
    <property type="evidence" value="ECO:0007669"/>
    <property type="project" value="TreeGrafter"/>
</dbReference>
<proteinExistence type="inferred from homology"/>
<evidence type="ECO:0000256" key="1">
    <source>
        <dbReference type="ARBA" id="ARBA00006486"/>
    </source>
</evidence>
<dbReference type="Proteomes" id="UP000479710">
    <property type="component" value="Unassembled WGS sequence"/>
</dbReference>
<dbReference type="PANTHER" id="PTHR21000">
    <property type="entry name" value="DIHYDROXY-ACID DEHYDRATASE DAD"/>
    <property type="match status" value="1"/>
</dbReference>
<feature type="domain" description="Dihydroxy-acid/6-phosphogluconate dehydratase N-terminal" evidence="4">
    <location>
        <begin position="26"/>
        <end position="64"/>
    </location>
</feature>
<dbReference type="AlphaFoldDB" id="A0A6G1ERL0"/>
<dbReference type="InterPro" id="IPR050165">
    <property type="entry name" value="DHAD_IlvD/Edd"/>
</dbReference>
<name>A0A6G1ERL0_9ORYZ</name>
<keyword evidence="2" id="KW-0456">Lyase</keyword>
<evidence type="ECO:0000313" key="6">
    <source>
        <dbReference type="Proteomes" id="UP000479710"/>
    </source>
</evidence>
<evidence type="ECO:0000259" key="4">
    <source>
        <dbReference type="Pfam" id="PF00920"/>
    </source>
</evidence>
<organism evidence="5 6">
    <name type="scientific">Oryza meyeriana var. granulata</name>
    <dbReference type="NCBI Taxonomy" id="110450"/>
    <lineage>
        <taxon>Eukaryota</taxon>
        <taxon>Viridiplantae</taxon>
        <taxon>Streptophyta</taxon>
        <taxon>Embryophyta</taxon>
        <taxon>Tracheophyta</taxon>
        <taxon>Spermatophyta</taxon>
        <taxon>Magnoliopsida</taxon>
        <taxon>Liliopsida</taxon>
        <taxon>Poales</taxon>
        <taxon>Poaceae</taxon>
        <taxon>BOP clade</taxon>
        <taxon>Oryzoideae</taxon>
        <taxon>Oryzeae</taxon>
        <taxon>Oryzinae</taxon>
        <taxon>Oryza</taxon>
        <taxon>Oryza meyeriana</taxon>
    </lineage>
</organism>
<dbReference type="InterPro" id="IPR037237">
    <property type="entry name" value="IlvD/EDD_N"/>
</dbReference>
<dbReference type="GO" id="GO:0004160">
    <property type="term" value="F:dihydroxy-acid dehydratase activity"/>
    <property type="evidence" value="ECO:0007669"/>
    <property type="project" value="TreeGrafter"/>
</dbReference>
<dbReference type="GO" id="GO:0009570">
    <property type="term" value="C:chloroplast stroma"/>
    <property type="evidence" value="ECO:0007669"/>
    <property type="project" value="TreeGrafter"/>
</dbReference>
<evidence type="ECO:0000256" key="3">
    <source>
        <dbReference type="SAM" id="MobiDB-lite"/>
    </source>
</evidence>
<dbReference type="InterPro" id="IPR000581">
    <property type="entry name" value="ILV_EDD_N"/>
</dbReference>
<accession>A0A6G1ERL0</accession>
<dbReference type="EMBL" id="SPHZ02000003">
    <property type="protein sequence ID" value="KAF0927270.1"/>
    <property type="molecule type" value="Genomic_DNA"/>
</dbReference>
<evidence type="ECO:0000256" key="2">
    <source>
        <dbReference type="ARBA" id="ARBA00023239"/>
    </source>
</evidence>
<sequence length="92" mass="10427">MAPPHPPKPGIAHHLPTPPPQTSLDHRCRLQLTLDGFQKVSDQVPFLADLKPSGKYVMEDLHKAWITWNRHKREALGGIQWTGKETCRVCVD</sequence>
<comment type="caution">
    <text evidence="5">The sequence shown here is derived from an EMBL/GenBank/DDBJ whole genome shotgun (WGS) entry which is preliminary data.</text>
</comment>
<gene>
    <name evidence="5" type="ORF">E2562_031475</name>
</gene>
<feature type="region of interest" description="Disordered" evidence="3">
    <location>
        <begin position="1"/>
        <end position="24"/>
    </location>
</feature>
<dbReference type="Pfam" id="PF00920">
    <property type="entry name" value="ILVD_EDD_N"/>
    <property type="match status" value="1"/>
</dbReference>
<dbReference type="PANTHER" id="PTHR21000:SF5">
    <property type="entry name" value="DIHYDROXY-ACID DEHYDRATASE, MITOCHONDRIAL"/>
    <property type="match status" value="1"/>
</dbReference>
<reference evidence="5 6" key="1">
    <citation type="submission" date="2019-11" db="EMBL/GenBank/DDBJ databases">
        <title>Whole genome sequence of Oryza granulata.</title>
        <authorList>
            <person name="Li W."/>
        </authorList>
    </citation>
    <scope>NUCLEOTIDE SEQUENCE [LARGE SCALE GENOMIC DNA]</scope>
    <source>
        <strain evidence="6">cv. Menghai</strain>
        <tissue evidence="5">Leaf</tissue>
    </source>
</reference>
<dbReference type="OrthoDB" id="3851628at2759"/>
<protein>
    <recommendedName>
        <fullName evidence="4">Dihydroxy-acid/6-phosphogluconate dehydratase N-terminal domain-containing protein</fullName>
    </recommendedName>
</protein>
<evidence type="ECO:0000313" key="5">
    <source>
        <dbReference type="EMBL" id="KAF0927270.1"/>
    </source>
</evidence>
<dbReference type="SUPFAM" id="SSF143975">
    <property type="entry name" value="IlvD/EDD N-terminal domain-like"/>
    <property type="match status" value="1"/>
</dbReference>
<comment type="similarity">
    <text evidence="1">Belongs to the IlvD/Edd family.</text>
</comment>